<reference evidence="1 2" key="1">
    <citation type="submission" date="2023-10" db="EMBL/GenBank/DDBJ databases">
        <title>Virgibacillus halophilus 5B73C genome.</title>
        <authorList>
            <person name="Miliotis G."/>
            <person name="Sengupta P."/>
            <person name="Hameed A."/>
            <person name="Chuvochina M."/>
            <person name="Mcdonagh F."/>
            <person name="Simpson A.C."/>
            <person name="Singh N.K."/>
            <person name="Rekha P.D."/>
            <person name="Raman K."/>
            <person name="Hugenholtz P."/>
            <person name="Venkateswaran K."/>
        </authorList>
    </citation>
    <scope>NUCLEOTIDE SEQUENCE [LARGE SCALE GENOMIC DNA]</scope>
    <source>
        <strain evidence="1 2">5B73C</strain>
    </source>
</reference>
<gene>
    <name evidence="1" type="ORF">RWE15_06140</name>
</gene>
<dbReference type="Proteomes" id="UP001281447">
    <property type="component" value="Unassembled WGS sequence"/>
</dbReference>
<accession>A0ABU5C488</accession>
<name>A0ABU5C488_9BACI</name>
<comment type="caution">
    <text evidence="1">The sequence shown here is derived from an EMBL/GenBank/DDBJ whole genome shotgun (WGS) entry which is preliminary data.</text>
</comment>
<sequence>MFISSIDNKEAEIKRHARVSSDITKLSIYGPYLDIEGYASVDGLPTYEEDRIRKTLLLIPKIDFDNYRQINSVCTDNEDESCVELTDDEILEKEMYQIPLTNCPLRDVSDEAELGDMEQLSGFQGSIDLSTINHERPLDAGQYDVYIKLEQMEKDKDDVKYEKIIPLSSAKKIPGRQAVYYKASLLLNQKKF</sequence>
<organism evidence="1 2">
    <name type="scientific">Tigheibacillus halophilus</name>
    <dbReference type="NCBI Taxonomy" id="361280"/>
    <lineage>
        <taxon>Bacteria</taxon>
        <taxon>Bacillati</taxon>
        <taxon>Bacillota</taxon>
        <taxon>Bacilli</taxon>
        <taxon>Bacillales</taxon>
        <taxon>Bacillaceae</taxon>
        <taxon>Tigheibacillus</taxon>
    </lineage>
</organism>
<proteinExistence type="predicted"/>
<dbReference type="EMBL" id="JAWDIP010000003">
    <property type="protein sequence ID" value="MDY0394137.1"/>
    <property type="molecule type" value="Genomic_DNA"/>
</dbReference>
<protein>
    <submittedName>
        <fullName evidence="1">Uncharacterized protein</fullName>
    </submittedName>
</protein>
<evidence type="ECO:0000313" key="2">
    <source>
        <dbReference type="Proteomes" id="UP001281447"/>
    </source>
</evidence>
<keyword evidence="2" id="KW-1185">Reference proteome</keyword>
<evidence type="ECO:0000313" key="1">
    <source>
        <dbReference type="EMBL" id="MDY0394137.1"/>
    </source>
</evidence>